<dbReference type="EMBL" id="JAGKHQ010001487">
    <property type="protein sequence ID" value="KAG7455674.1"/>
    <property type="molecule type" value="Genomic_DNA"/>
</dbReference>
<feature type="region of interest" description="Disordered" evidence="1">
    <location>
        <begin position="342"/>
        <end position="411"/>
    </location>
</feature>
<proteinExistence type="predicted"/>
<feature type="non-terminal residue" evidence="3">
    <location>
        <position position="411"/>
    </location>
</feature>
<organism evidence="3 4">
    <name type="scientific">Solea senegalensis</name>
    <name type="common">Senegalese sole</name>
    <dbReference type="NCBI Taxonomy" id="28829"/>
    <lineage>
        <taxon>Eukaryota</taxon>
        <taxon>Metazoa</taxon>
        <taxon>Chordata</taxon>
        <taxon>Craniata</taxon>
        <taxon>Vertebrata</taxon>
        <taxon>Euteleostomi</taxon>
        <taxon>Actinopterygii</taxon>
        <taxon>Neopterygii</taxon>
        <taxon>Teleostei</taxon>
        <taxon>Neoteleostei</taxon>
        <taxon>Acanthomorphata</taxon>
        <taxon>Carangaria</taxon>
        <taxon>Pleuronectiformes</taxon>
        <taxon>Pleuronectoidei</taxon>
        <taxon>Soleidae</taxon>
        <taxon>Solea</taxon>
    </lineage>
</organism>
<keyword evidence="4" id="KW-1185">Reference proteome</keyword>
<feature type="domain" description="SGNH hydrolase-type esterase" evidence="2">
    <location>
        <begin position="123"/>
        <end position="228"/>
    </location>
</feature>
<reference evidence="3 4" key="1">
    <citation type="journal article" date="2021" name="Sci. Rep.">
        <title>Chromosome anchoring in Senegalese sole (Solea senegalensis) reveals sex-associated markers and genome rearrangements in flatfish.</title>
        <authorList>
            <person name="Guerrero-Cozar I."/>
            <person name="Gomez-Garrido J."/>
            <person name="Berbel C."/>
            <person name="Martinez-Blanch J.F."/>
            <person name="Alioto T."/>
            <person name="Claros M.G."/>
            <person name="Gagnaire P.A."/>
            <person name="Manchado M."/>
        </authorList>
    </citation>
    <scope>NUCLEOTIDE SEQUENCE [LARGE SCALE GENOMIC DNA]</scope>
    <source>
        <strain evidence="3">Sse05_10M</strain>
    </source>
</reference>
<dbReference type="Pfam" id="PF13472">
    <property type="entry name" value="Lipase_GDSL_2"/>
    <property type="match status" value="1"/>
</dbReference>
<dbReference type="InterPro" id="IPR013830">
    <property type="entry name" value="SGNH_hydro"/>
</dbReference>
<name>A0AAV6PCE8_SOLSE</name>
<evidence type="ECO:0000256" key="1">
    <source>
        <dbReference type="SAM" id="MobiDB-lite"/>
    </source>
</evidence>
<feature type="compositionally biased region" description="Basic residues" evidence="1">
    <location>
        <begin position="1"/>
        <end position="18"/>
    </location>
</feature>
<comment type="caution">
    <text evidence="3">The sequence shown here is derived from an EMBL/GenBank/DDBJ whole genome shotgun (WGS) entry which is preliminary data.</text>
</comment>
<gene>
    <name evidence="3" type="ORF">JOB18_023759</name>
</gene>
<protein>
    <recommendedName>
        <fullName evidence="2">SGNH hydrolase-type esterase domain-containing protein</fullName>
    </recommendedName>
</protein>
<dbReference type="AlphaFoldDB" id="A0AAV6PCE8"/>
<accession>A0AAV6PCE8</accession>
<dbReference type="Proteomes" id="UP000693946">
    <property type="component" value="Unassembled WGS sequence"/>
</dbReference>
<feature type="compositionally biased region" description="Basic residues" evidence="1">
    <location>
        <begin position="358"/>
        <end position="371"/>
    </location>
</feature>
<evidence type="ECO:0000259" key="2">
    <source>
        <dbReference type="Pfam" id="PF13472"/>
    </source>
</evidence>
<evidence type="ECO:0000313" key="3">
    <source>
        <dbReference type="EMBL" id="KAG7455674.1"/>
    </source>
</evidence>
<feature type="region of interest" description="Disordered" evidence="1">
    <location>
        <begin position="1"/>
        <end position="53"/>
    </location>
</feature>
<sequence length="411" mass="45880">MPRLKGHNRSSAAKKRMEKHLAAVVESAPQSSTSFVPPAPGPSRRGTGRRHRVSTWPVSTLTGRSHKVVIPAESPDKKFVLLVGDSHLRAIVDGIVEFPDEFLSFGAMSTPGACARELTIELVSAVLPRTPDLVCVLAPSNDLTASRTLDEAAVDFEKLLTSALSRWPKVFVLDFPPRRNVDLDLQELFRQEFHRVAARKGVRYYSIAEFFPLSRSDLWSWDGVHLSDGPGMGLLVDLLLFFSRQQLEMATVVEVEHSLPPVAPSPAPAPRPAPRVVVRGATRSPRPPHNPLDWTLVEPRRKRRCPSPQGGKVQLMECSIPLTPVWFSPPILEVMDHIRPGNLDWGEPTTSTKGPSGVKRHRSTPAPKKSRGNQEVELEEEWPELRRAVAEVPVEQPRRRIGSQRRRTRQQ</sequence>
<feature type="compositionally biased region" description="Basic residues" evidence="1">
    <location>
        <begin position="399"/>
        <end position="411"/>
    </location>
</feature>
<evidence type="ECO:0000313" key="4">
    <source>
        <dbReference type="Proteomes" id="UP000693946"/>
    </source>
</evidence>